<dbReference type="SFLD" id="SFLDG01144">
    <property type="entry name" value="C2.B.4:_PGP_Like"/>
    <property type="match status" value="1"/>
</dbReference>
<dbReference type="Gene3D" id="3.30.1240.10">
    <property type="match status" value="1"/>
</dbReference>
<evidence type="ECO:0000313" key="1">
    <source>
        <dbReference type="EMBL" id="GAM80224.1"/>
    </source>
</evidence>
<dbReference type="SUPFAM" id="SSF56784">
    <property type="entry name" value="HAD-like"/>
    <property type="match status" value="1"/>
</dbReference>
<dbReference type="SFLD" id="SFLDS00003">
    <property type="entry name" value="Haloacid_Dehalogenase"/>
    <property type="match status" value="1"/>
</dbReference>
<dbReference type="PATRIC" id="fig|1360.96.peg.466"/>
<dbReference type="Pfam" id="PF08282">
    <property type="entry name" value="Hydrolase_3"/>
    <property type="match status" value="1"/>
</dbReference>
<proteinExistence type="predicted"/>
<dbReference type="Proteomes" id="UP000031847">
    <property type="component" value="Unassembled WGS sequence"/>
</dbReference>
<sequence>MIKAIAVDMDGTFLNSNNDYDRKAFLELFKKLKAKEVRFVVASGNQYAQISSFFPEIWEEITFVSENGGLVFEKGNLLIKKTIAKPIIQDTLTLLENTSYKVGIILCGVQSAYILKSENTVLKKEAAKYYFALKEIDSFQDLPDDEWVKIALQLEDKNAFSIIDLMNEKNNSQLKAVYSGHGSVDLIANEVNKGNTLKHLLNQWEIKPEQFLAFGDSNNDLEMLELAGYSYSMANASKQVNQVAKYQAPSNDENGVISTINALFDKLG</sequence>
<comment type="caution">
    <text evidence="1">The sequence shown here is derived from an EMBL/GenBank/DDBJ whole genome shotgun (WGS) entry which is preliminary data.</text>
</comment>
<dbReference type="CDD" id="cd07518">
    <property type="entry name" value="HAD_YbiV-Like"/>
    <property type="match status" value="1"/>
</dbReference>
<dbReference type="NCBIfam" id="TIGR00099">
    <property type="entry name" value="Cof-subfamily"/>
    <property type="match status" value="1"/>
</dbReference>
<dbReference type="PANTHER" id="PTHR10000">
    <property type="entry name" value="PHOSPHOSERINE PHOSPHATASE"/>
    <property type="match status" value="1"/>
</dbReference>
<accession>A0A0B8R1T8</accession>
<reference evidence="1 2" key="1">
    <citation type="submission" date="2015-01" db="EMBL/GenBank/DDBJ databases">
        <title>Lactococcus lactis subsp.lactis JCM 5805 whole genome shotgun sequence.</title>
        <authorList>
            <person name="Fujii T."/>
            <person name="Tomita Y."/>
            <person name="Ikushima S."/>
            <person name="Fujiwara D."/>
        </authorList>
    </citation>
    <scope>NUCLEOTIDE SEQUENCE [LARGE SCALE GENOMIC DNA]</scope>
    <source>
        <strain evidence="1 2">JCM 5805</strain>
    </source>
</reference>
<dbReference type="RefSeq" id="WP_021722847.1">
    <property type="nucleotide sequence ID" value="NZ_BAABQR010000002.1"/>
</dbReference>
<dbReference type="InterPro" id="IPR000150">
    <property type="entry name" value="Cof"/>
</dbReference>
<dbReference type="EMBL" id="BBSI01000022">
    <property type="protein sequence ID" value="GAM80224.1"/>
    <property type="molecule type" value="Genomic_DNA"/>
</dbReference>
<dbReference type="NCBIfam" id="TIGR01484">
    <property type="entry name" value="HAD-SF-IIB"/>
    <property type="match status" value="1"/>
</dbReference>
<evidence type="ECO:0000313" key="2">
    <source>
        <dbReference type="Proteomes" id="UP000031847"/>
    </source>
</evidence>
<dbReference type="PROSITE" id="PS01229">
    <property type="entry name" value="COF_2"/>
    <property type="match status" value="1"/>
</dbReference>
<dbReference type="GO" id="GO:0016791">
    <property type="term" value="F:phosphatase activity"/>
    <property type="evidence" value="ECO:0007669"/>
    <property type="project" value="TreeGrafter"/>
</dbReference>
<dbReference type="InterPro" id="IPR023214">
    <property type="entry name" value="HAD_sf"/>
</dbReference>
<dbReference type="SFLD" id="SFLDG01140">
    <property type="entry name" value="C2.B:_Phosphomannomutase_and_P"/>
    <property type="match status" value="1"/>
</dbReference>
<name>A0A0B8R1T8_LACLL</name>
<dbReference type="PANTHER" id="PTHR10000:SF53">
    <property type="entry name" value="5-AMINO-6-(5-PHOSPHO-D-RIBITYLAMINO)URACIL PHOSPHATASE YBJI-RELATED"/>
    <property type="match status" value="1"/>
</dbReference>
<dbReference type="GO" id="GO:0000287">
    <property type="term" value="F:magnesium ion binding"/>
    <property type="evidence" value="ECO:0007669"/>
    <property type="project" value="TreeGrafter"/>
</dbReference>
<dbReference type="InterPro" id="IPR006379">
    <property type="entry name" value="HAD-SF_hydro_IIB"/>
</dbReference>
<dbReference type="GO" id="GO:0005829">
    <property type="term" value="C:cytosol"/>
    <property type="evidence" value="ECO:0007669"/>
    <property type="project" value="TreeGrafter"/>
</dbReference>
<gene>
    <name evidence="1" type="ORF">JCM5805K_1335</name>
</gene>
<keyword evidence="1" id="KW-0378">Hydrolase</keyword>
<dbReference type="AlphaFoldDB" id="A0A0B8R1T8"/>
<protein>
    <submittedName>
        <fullName evidence="1">Predicted hydrolases of the HAD superfamily</fullName>
    </submittedName>
</protein>
<dbReference type="InterPro" id="IPR036412">
    <property type="entry name" value="HAD-like_sf"/>
</dbReference>
<organism evidence="1 2">
    <name type="scientific">Lactococcus lactis subsp. lactis</name>
    <name type="common">Streptococcus lactis</name>
    <dbReference type="NCBI Taxonomy" id="1360"/>
    <lineage>
        <taxon>Bacteria</taxon>
        <taxon>Bacillati</taxon>
        <taxon>Bacillota</taxon>
        <taxon>Bacilli</taxon>
        <taxon>Lactobacillales</taxon>
        <taxon>Streptococcaceae</taxon>
        <taxon>Lactococcus</taxon>
    </lineage>
</organism>
<dbReference type="Gene3D" id="3.40.50.1000">
    <property type="entry name" value="HAD superfamily/HAD-like"/>
    <property type="match status" value="1"/>
</dbReference>